<feature type="transmembrane region" description="Helical" evidence="1">
    <location>
        <begin position="12"/>
        <end position="30"/>
    </location>
</feature>
<dbReference type="AlphaFoldDB" id="A0A7X2PAZ4"/>
<accession>A0A7X2PAZ4</accession>
<reference evidence="2 3" key="1">
    <citation type="submission" date="2019-08" db="EMBL/GenBank/DDBJ databases">
        <title>In-depth cultivation of the pig gut microbiome towards novel bacterial diversity and tailored functional studies.</title>
        <authorList>
            <person name="Wylensek D."/>
            <person name="Hitch T.C.A."/>
            <person name="Clavel T."/>
        </authorList>
    </citation>
    <scope>NUCLEOTIDE SEQUENCE [LARGE SCALE GENOMIC DNA]</scope>
    <source>
        <strain evidence="2 3">NM-380-WT-3C1</strain>
    </source>
</reference>
<dbReference type="EMBL" id="VUNN01000002">
    <property type="protein sequence ID" value="MSU05574.1"/>
    <property type="molecule type" value="Genomic_DNA"/>
</dbReference>
<name>A0A7X2PAZ4_9SPIO</name>
<dbReference type="Proteomes" id="UP000460549">
    <property type="component" value="Unassembled WGS sequence"/>
</dbReference>
<proteinExistence type="predicted"/>
<dbReference type="RefSeq" id="WP_154424471.1">
    <property type="nucleotide sequence ID" value="NZ_VUNN01000002.1"/>
</dbReference>
<evidence type="ECO:0000313" key="3">
    <source>
        <dbReference type="Proteomes" id="UP000460549"/>
    </source>
</evidence>
<sequence>MDQQNKLKKIILTLTFVVILFIAVYLLGIFNKVTDPNPPQFKEEEKSGWYPTLSASYWVVDEVSKNTRIREFSYSTISAIQFSEYDGFNDLTLTLKGEEINYFGTITKGDNTLLLDVDGAILELWYSVSESNTYPTVTIKGKEEKLFFVKEE</sequence>
<organism evidence="2 3">
    <name type="scientific">Bullifex porci</name>
    <dbReference type="NCBI Taxonomy" id="2606638"/>
    <lineage>
        <taxon>Bacteria</taxon>
        <taxon>Pseudomonadati</taxon>
        <taxon>Spirochaetota</taxon>
        <taxon>Spirochaetia</taxon>
        <taxon>Spirochaetales</taxon>
        <taxon>Spirochaetaceae</taxon>
        <taxon>Bullifex</taxon>
    </lineage>
</organism>
<comment type="caution">
    <text evidence="2">The sequence shown here is derived from an EMBL/GenBank/DDBJ whole genome shotgun (WGS) entry which is preliminary data.</text>
</comment>
<keyword evidence="3" id="KW-1185">Reference proteome</keyword>
<protein>
    <submittedName>
        <fullName evidence="2">Uncharacterized protein</fullName>
    </submittedName>
</protein>
<gene>
    <name evidence="2" type="ORF">FYJ80_02095</name>
</gene>
<evidence type="ECO:0000313" key="2">
    <source>
        <dbReference type="EMBL" id="MSU05574.1"/>
    </source>
</evidence>
<keyword evidence="1" id="KW-1133">Transmembrane helix</keyword>
<keyword evidence="1" id="KW-0812">Transmembrane</keyword>
<evidence type="ECO:0000256" key="1">
    <source>
        <dbReference type="SAM" id="Phobius"/>
    </source>
</evidence>
<keyword evidence="1" id="KW-0472">Membrane</keyword>